<dbReference type="InterPro" id="IPR048395">
    <property type="entry name" value="Glyco_hydro_31_C"/>
</dbReference>
<organism evidence="7 8">
    <name type="scientific">Chondrus crispus</name>
    <name type="common">Carrageen Irish moss</name>
    <name type="synonym">Polymorpha crispa</name>
    <dbReference type="NCBI Taxonomy" id="2769"/>
    <lineage>
        <taxon>Eukaryota</taxon>
        <taxon>Rhodophyta</taxon>
        <taxon>Florideophyceae</taxon>
        <taxon>Rhodymeniophycidae</taxon>
        <taxon>Gigartinales</taxon>
        <taxon>Gigartinaceae</taxon>
        <taxon>Chondrus</taxon>
    </lineage>
</organism>
<dbReference type="Pfam" id="PF01055">
    <property type="entry name" value="Glyco_hydro_31_2nd"/>
    <property type="match status" value="1"/>
</dbReference>
<protein>
    <submittedName>
        <fullName evidence="7">Alpha-glucosidase family GH31</fullName>
    </submittedName>
</protein>
<dbReference type="CDD" id="cd06592">
    <property type="entry name" value="GH31_NET37"/>
    <property type="match status" value="1"/>
</dbReference>
<feature type="domain" description="Glycoside hydrolase family 31 TIM barrel" evidence="5">
    <location>
        <begin position="309"/>
        <end position="599"/>
    </location>
</feature>
<dbReference type="EMBL" id="HG001508">
    <property type="protein sequence ID" value="CDF32480.1"/>
    <property type="molecule type" value="Genomic_DNA"/>
</dbReference>
<evidence type="ECO:0000313" key="7">
    <source>
        <dbReference type="EMBL" id="CDF32480.1"/>
    </source>
</evidence>
<evidence type="ECO:0000256" key="2">
    <source>
        <dbReference type="ARBA" id="ARBA00022801"/>
    </source>
</evidence>
<dbReference type="GeneID" id="17319862"/>
<evidence type="ECO:0000259" key="5">
    <source>
        <dbReference type="Pfam" id="PF01055"/>
    </source>
</evidence>
<dbReference type="Gene3D" id="2.60.40.1180">
    <property type="entry name" value="Golgi alpha-mannosidase II"/>
    <property type="match status" value="1"/>
</dbReference>
<keyword evidence="8" id="KW-1185">Reference proteome</keyword>
<dbReference type="PANTHER" id="PTHR43053">
    <property type="entry name" value="GLYCOSIDASE FAMILY 31"/>
    <property type="match status" value="1"/>
</dbReference>
<dbReference type="InterPro" id="IPR000322">
    <property type="entry name" value="Glyco_hydro_31_TIM"/>
</dbReference>
<dbReference type="PhylomeDB" id="R7Q4X1"/>
<dbReference type="RefSeq" id="XP_005712145.1">
    <property type="nucleotide sequence ID" value="XM_005712088.1"/>
</dbReference>
<dbReference type="InterPro" id="IPR013780">
    <property type="entry name" value="Glyco_hydro_b"/>
</dbReference>
<gene>
    <name evidence="7" type="ORF">CHC_T00008264001</name>
</gene>
<dbReference type="Proteomes" id="UP000012073">
    <property type="component" value="Unassembled WGS sequence"/>
</dbReference>
<dbReference type="PANTHER" id="PTHR43053:SF4">
    <property type="entry name" value="MYOGENESIS-REGULATING GLYCOSIDASE"/>
    <property type="match status" value="1"/>
</dbReference>
<sequence length="706" mass="78203">MSHASTPDVGASDSKPGILTLPSIDSTAELTLALASPTPLLTLSVGNRTVLAGHISGLPPLPDTRFTLTSVSPPSGITSHFIVFTDSNAQLLLEQAGPSSFHISISGGASSSVVEAAFNLGEASWFGLGLMMHQHWPLQDGILELGPFYPFDNGPNGLCTILDPTLVSTSGAMIVVDDTSRCLHAALNASPTDGSRTPAHFSSPMEWGTGVANFVRDILPREQTSDDKGDDIVRFQSRAAYDWPHVVHPWLRVDDTSNARHEPQLKFCIGGSKNVRTASESVLSQIKHEMSHLPKKIPPLQMMKYPIWSTWARYKDAVTQRDVLDFAHDIVDRALPRSVMGIDDRWSVKYGDLEFDKEKFPDPAAMVRELHDLGFIVTVWVVPFANTNSEAISNPETRRYFVHSDSGELGEFAWWQPTTVAALDVTNQEACDWFVSGLQRLCSEYGLDGFKFDAGEPSFLPRKSLLERSMISPTEYTRAWMHRIASKFEVSEVRSGVRGCQNAVPMFRLLDKFSTWGLENGLASVVSGLLTAGLLGYPFCIPDYIAGNAYGEDVPNAELLVRWAQASAAMPAMQFSIPPWSMGEECERLSQKALEWRDRFFWGHIEKCVEEAAVKYLPIARPMFWEDPDVEGVADIGDQFMIGRNVVVAPVVEQGQRARNVFLPSGRWKRVDLNKSGYCDPTIHTGPIWLQRVSAELDEMPTFLRE</sequence>
<keyword evidence="3 4" id="KW-0326">Glycosidase</keyword>
<dbReference type="SUPFAM" id="SSF51445">
    <property type="entry name" value="(Trans)glycosidases"/>
    <property type="match status" value="1"/>
</dbReference>
<proteinExistence type="inferred from homology"/>
<dbReference type="Pfam" id="PF21365">
    <property type="entry name" value="Glyco_hydro_31_3rd"/>
    <property type="match status" value="1"/>
</dbReference>
<accession>R7Q4X1</accession>
<dbReference type="AlphaFoldDB" id="R7Q4X1"/>
<feature type="domain" description="Glycosyl hydrolase family 31 C-terminal" evidence="6">
    <location>
        <begin position="617"/>
        <end position="706"/>
    </location>
</feature>
<evidence type="ECO:0000256" key="4">
    <source>
        <dbReference type="RuleBase" id="RU361185"/>
    </source>
</evidence>
<dbReference type="InterPro" id="IPR050985">
    <property type="entry name" value="Alpha-glycosidase_related"/>
</dbReference>
<dbReference type="Gene3D" id="3.20.20.80">
    <property type="entry name" value="Glycosidases"/>
    <property type="match status" value="1"/>
</dbReference>
<dbReference type="SUPFAM" id="SSF51011">
    <property type="entry name" value="Glycosyl hydrolase domain"/>
    <property type="match status" value="1"/>
</dbReference>
<dbReference type="InterPro" id="IPR017853">
    <property type="entry name" value="GH"/>
</dbReference>
<evidence type="ECO:0000313" key="8">
    <source>
        <dbReference type="Proteomes" id="UP000012073"/>
    </source>
</evidence>
<evidence type="ECO:0000256" key="3">
    <source>
        <dbReference type="ARBA" id="ARBA00023295"/>
    </source>
</evidence>
<dbReference type="KEGG" id="ccp:CHC_T00008264001"/>
<evidence type="ECO:0000259" key="6">
    <source>
        <dbReference type="Pfam" id="PF21365"/>
    </source>
</evidence>
<name>R7Q4X1_CHOCR</name>
<dbReference type="GO" id="GO:0005975">
    <property type="term" value="P:carbohydrate metabolic process"/>
    <property type="evidence" value="ECO:0007669"/>
    <property type="project" value="InterPro"/>
</dbReference>
<dbReference type="OrthoDB" id="10070917at2759"/>
<dbReference type="GO" id="GO:0004553">
    <property type="term" value="F:hydrolase activity, hydrolyzing O-glycosyl compounds"/>
    <property type="evidence" value="ECO:0007669"/>
    <property type="project" value="InterPro"/>
</dbReference>
<dbReference type="Gramene" id="CDF32480">
    <property type="protein sequence ID" value="CDF32480"/>
    <property type="gene ID" value="CHC_T00008264001"/>
</dbReference>
<keyword evidence="2 4" id="KW-0378">Hydrolase</keyword>
<comment type="similarity">
    <text evidence="1 4">Belongs to the glycosyl hydrolase 31 family.</text>
</comment>
<dbReference type="STRING" id="2769.R7Q4X1"/>
<reference evidence="8" key="1">
    <citation type="journal article" date="2013" name="Proc. Natl. Acad. Sci. U.S.A.">
        <title>Genome structure and metabolic features in the red seaweed Chondrus crispus shed light on evolution of the Archaeplastida.</title>
        <authorList>
            <person name="Collen J."/>
            <person name="Porcel B."/>
            <person name="Carre W."/>
            <person name="Ball S.G."/>
            <person name="Chaparro C."/>
            <person name="Tonon T."/>
            <person name="Barbeyron T."/>
            <person name="Michel G."/>
            <person name="Noel B."/>
            <person name="Valentin K."/>
            <person name="Elias M."/>
            <person name="Artiguenave F."/>
            <person name="Arun A."/>
            <person name="Aury J.M."/>
            <person name="Barbosa-Neto J.F."/>
            <person name="Bothwell J.H."/>
            <person name="Bouget F.Y."/>
            <person name="Brillet L."/>
            <person name="Cabello-Hurtado F."/>
            <person name="Capella-Gutierrez S."/>
            <person name="Charrier B."/>
            <person name="Cladiere L."/>
            <person name="Cock J.M."/>
            <person name="Coelho S.M."/>
            <person name="Colleoni C."/>
            <person name="Czjzek M."/>
            <person name="Da Silva C."/>
            <person name="Delage L."/>
            <person name="Denoeud F."/>
            <person name="Deschamps P."/>
            <person name="Dittami S.M."/>
            <person name="Gabaldon T."/>
            <person name="Gachon C.M."/>
            <person name="Groisillier A."/>
            <person name="Herve C."/>
            <person name="Jabbari K."/>
            <person name="Katinka M."/>
            <person name="Kloareg B."/>
            <person name="Kowalczyk N."/>
            <person name="Labadie K."/>
            <person name="Leblanc C."/>
            <person name="Lopez P.J."/>
            <person name="McLachlan D.H."/>
            <person name="Meslet-Cladiere L."/>
            <person name="Moustafa A."/>
            <person name="Nehr Z."/>
            <person name="Nyvall Collen P."/>
            <person name="Panaud O."/>
            <person name="Partensky F."/>
            <person name="Poulain J."/>
            <person name="Rensing S.A."/>
            <person name="Rousvoal S."/>
            <person name="Samson G."/>
            <person name="Symeonidi A."/>
            <person name="Weissenbach J."/>
            <person name="Zambounis A."/>
            <person name="Wincker P."/>
            <person name="Boyen C."/>
        </authorList>
    </citation>
    <scope>NUCLEOTIDE SEQUENCE [LARGE SCALE GENOMIC DNA]</scope>
    <source>
        <strain evidence="8">cv. Stackhouse</strain>
    </source>
</reference>
<evidence type="ECO:0000256" key="1">
    <source>
        <dbReference type="ARBA" id="ARBA00007806"/>
    </source>
</evidence>